<accession>A0A3D5NB92</accession>
<evidence type="ECO:0000256" key="1">
    <source>
        <dbReference type="SAM" id="Phobius"/>
    </source>
</evidence>
<keyword evidence="1" id="KW-1133">Transmembrane helix</keyword>
<proteinExistence type="predicted"/>
<feature type="transmembrane region" description="Helical" evidence="1">
    <location>
        <begin position="12"/>
        <end position="37"/>
    </location>
</feature>
<dbReference type="EMBL" id="DPOP01000114">
    <property type="protein sequence ID" value="HCW68350.1"/>
    <property type="molecule type" value="Genomic_DNA"/>
</dbReference>
<comment type="caution">
    <text evidence="2">The sequence shown here is derived from an EMBL/GenBank/DDBJ whole genome shotgun (WGS) entry which is preliminary data.</text>
</comment>
<protein>
    <submittedName>
        <fullName evidence="2">MFS transporter</fullName>
    </submittedName>
</protein>
<dbReference type="Proteomes" id="UP000264179">
    <property type="component" value="Unassembled WGS sequence"/>
</dbReference>
<feature type="transmembrane region" description="Helical" evidence="1">
    <location>
        <begin position="49"/>
        <end position="68"/>
    </location>
</feature>
<keyword evidence="1" id="KW-0812">Transmembrane</keyword>
<dbReference type="AlphaFoldDB" id="A0A3D5NB92"/>
<sequence>MSSPEVRRNIMFLSLCVALSASAMSLIFTVAAVIGYSLATDKSLSTLPIAFMMIAMMAMTAPSAMVMAKFG</sequence>
<evidence type="ECO:0000313" key="2">
    <source>
        <dbReference type="EMBL" id="HCW68350.1"/>
    </source>
</evidence>
<organism evidence="2 3">
    <name type="scientific">Thalassospira lucentensis</name>
    <dbReference type="NCBI Taxonomy" id="168935"/>
    <lineage>
        <taxon>Bacteria</taxon>
        <taxon>Pseudomonadati</taxon>
        <taxon>Pseudomonadota</taxon>
        <taxon>Alphaproteobacteria</taxon>
        <taxon>Rhodospirillales</taxon>
        <taxon>Thalassospiraceae</taxon>
        <taxon>Thalassospira</taxon>
    </lineage>
</organism>
<keyword evidence="1" id="KW-0472">Membrane</keyword>
<reference evidence="2 3" key="1">
    <citation type="journal article" date="2018" name="Nat. Biotechnol.">
        <title>A standardized bacterial taxonomy based on genome phylogeny substantially revises the tree of life.</title>
        <authorList>
            <person name="Parks D.H."/>
            <person name="Chuvochina M."/>
            <person name="Waite D.W."/>
            <person name="Rinke C."/>
            <person name="Skarshewski A."/>
            <person name="Chaumeil P.A."/>
            <person name="Hugenholtz P."/>
        </authorList>
    </citation>
    <scope>NUCLEOTIDE SEQUENCE [LARGE SCALE GENOMIC DNA]</scope>
    <source>
        <strain evidence="2">UBA9881</strain>
    </source>
</reference>
<name>A0A3D5NB92_9PROT</name>
<feature type="non-terminal residue" evidence="2">
    <location>
        <position position="71"/>
    </location>
</feature>
<evidence type="ECO:0000313" key="3">
    <source>
        <dbReference type="Proteomes" id="UP000264179"/>
    </source>
</evidence>
<gene>
    <name evidence="2" type="ORF">DHR80_14360</name>
</gene>